<feature type="domain" description="Amine oxidase" evidence="1">
    <location>
        <begin position="73"/>
        <end position="534"/>
    </location>
</feature>
<dbReference type="PANTHER" id="PTHR10742:SF414">
    <property type="entry name" value="CONTAINING AMINE OXIDASE, PUTATIVE (AFU_ORTHOLOGUE AFUA_3G12150)-RELATED"/>
    <property type="match status" value="1"/>
</dbReference>
<evidence type="ECO:0000259" key="1">
    <source>
        <dbReference type="Pfam" id="PF01593"/>
    </source>
</evidence>
<sequence length="548" mass="60848">MDAYSVSFTGSSRNNSSRRIYQDLKTVHWLSMGVGELDPNQIARSLGVMDETLEPQATEWKPGHIGVIGAGVTGLRCADILLHYGFDVTILEGRNRVGGRLHQEALPNGHLVDTGPNWIHGTTSNTIMDLARLTNTPTTTWEDAQSCVFDEHGHLLPPKDGERCSQVMWDIVQAAFKHSEKYSADISPDESLLDFFQSLVVEFIPETEDNHERKRDLVLQMAESWGAFVGSPVTRQSLKYFWLEECIEGENLFCAGTYQKILEEIARPAIKGATIHFETIVSKINGKSVNGGCKVGVETAAGRHFEFDEVVLTTPLGWLKQHLDAFSPPLPSRLVDAIGNISYGCLEKVYISFPEAFWLRPDADGRTVQGFCQWLSPNYAMDSNPERWTHEIVELASLTPSTSHPTLLFYTYGVQSQHITSTVRSLATKEKRDDFLYSFFRPYYSRLPHFSEGDPRCRPTGCLATDWLHDDLAGNGSYGNFQVGLREGDGDIRAMREGVPAEGVWLAGEHTAPFVALGTVTGAYWSGESVGRRIAGVHGRGGDKALFI</sequence>
<dbReference type="SUPFAM" id="SSF51905">
    <property type="entry name" value="FAD/NAD(P)-binding domain"/>
    <property type="match status" value="1"/>
</dbReference>
<reference evidence="2" key="1">
    <citation type="submission" date="2023-06" db="EMBL/GenBank/DDBJ databases">
        <title>Genome-scale phylogeny and comparative genomics of the fungal order Sordariales.</title>
        <authorList>
            <consortium name="Lawrence Berkeley National Laboratory"/>
            <person name="Hensen N."/>
            <person name="Bonometti L."/>
            <person name="Westerberg I."/>
            <person name="Brannstrom I.O."/>
            <person name="Guillou S."/>
            <person name="Cros-Aarteil S."/>
            <person name="Calhoun S."/>
            <person name="Haridas S."/>
            <person name="Kuo A."/>
            <person name="Mondo S."/>
            <person name="Pangilinan J."/>
            <person name="Riley R."/>
            <person name="Labutti K."/>
            <person name="Andreopoulos B."/>
            <person name="Lipzen A."/>
            <person name="Chen C."/>
            <person name="Yanf M."/>
            <person name="Daum C."/>
            <person name="Ng V."/>
            <person name="Clum A."/>
            <person name="Steindorff A."/>
            <person name="Ohm R."/>
            <person name="Martin F."/>
            <person name="Silar P."/>
            <person name="Natvig D."/>
            <person name="Lalanne C."/>
            <person name="Gautier V."/>
            <person name="Ament-Velasquez S.L."/>
            <person name="Kruys A."/>
            <person name="Hutchinson M.I."/>
            <person name="Powell A.J."/>
            <person name="Barry K."/>
            <person name="Miller A.N."/>
            <person name="Grigoriev I.V."/>
            <person name="Debuchy R."/>
            <person name="Gladieux P."/>
            <person name="Thoren M.H."/>
            <person name="Johannesson H."/>
        </authorList>
    </citation>
    <scope>NUCLEOTIDE SEQUENCE</scope>
    <source>
        <strain evidence="2">8032-3</strain>
    </source>
</reference>
<keyword evidence="3" id="KW-1185">Reference proteome</keyword>
<dbReference type="GeneID" id="85315108"/>
<accession>A0AAJ0C6E6</accession>
<dbReference type="AlphaFoldDB" id="A0AAJ0C6E6"/>
<dbReference type="InterPro" id="IPR036188">
    <property type="entry name" value="FAD/NAD-bd_sf"/>
</dbReference>
<dbReference type="EMBL" id="MU838999">
    <property type="protein sequence ID" value="KAK1770830.1"/>
    <property type="molecule type" value="Genomic_DNA"/>
</dbReference>
<evidence type="ECO:0000313" key="2">
    <source>
        <dbReference type="EMBL" id="KAK1770830.1"/>
    </source>
</evidence>
<dbReference type="PANTHER" id="PTHR10742">
    <property type="entry name" value="FLAVIN MONOAMINE OXIDASE"/>
    <property type="match status" value="1"/>
</dbReference>
<comment type="caution">
    <text evidence="2">The sequence shown here is derived from an EMBL/GenBank/DDBJ whole genome shotgun (WGS) entry which is preliminary data.</text>
</comment>
<dbReference type="RefSeq" id="XP_060287043.1">
    <property type="nucleotide sequence ID" value="XM_060431921.1"/>
</dbReference>
<gene>
    <name evidence="2" type="ORF">QBC33DRAFT_597293</name>
</gene>
<evidence type="ECO:0000313" key="3">
    <source>
        <dbReference type="Proteomes" id="UP001244011"/>
    </source>
</evidence>
<dbReference type="GO" id="GO:0006338">
    <property type="term" value="P:chromatin remodeling"/>
    <property type="evidence" value="ECO:0007669"/>
    <property type="project" value="TreeGrafter"/>
</dbReference>
<dbReference type="GO" id="GO:0050660">
    <property type="term" value="F:flavin adenine dinucleotide binding"/>
    <property type="evidence" value="ECO:0007669"/>
    <property type="project" value="TreeGrafter"/>
</dbReference>
<proteinExistence type="predicted"/>
<dbReference type="InterPro" id="IPR002937">
    <property type="entry name" value="Amino_oxidase"/>
</dbReference>
<dbReference type="Pfam" id="PF01593">
    <property type="entry name" value="Amino_oxidase"/>
    <property type="match status" value="1"/>
</dbReference>
<name>A0AAJ0C6E6_9PEZI</name>
<dbReference type="SUPFAM" id="SSF54373">
    <property type="entry name" value="FAD-linked reductases, C-terminal domain"/>
    <property type="match status" value="1"/>
</dbReference>
<dbReference type="GO" id="GO:0003682">
    <property type="term" value="F:chromatin binding"/>
    <property type="evidence" value="ECO:0007669"/>
    <property type="project" value="TreeGrafter"/>
</dbReference>
<dbReference type="Proteomes" id="UP001244011">
    <property type="component" value="Unassembled WGS sequence"/>
</dbReference>
<protein>
    <submittedName>
        <fullName evidence="2">FAD/NAD(P)-binding domain-containing protein</fullName>
    </submittedName>
</protein>
<dbReference type="Gene3D" id="3.90.660.10">
    <property type="match status" value="1"/>
</dbReference>
<dbReference type="InterPro" id="IPR050281">
    <property type="entry name" value="Flavin_monoamine_oxidase"/>
</dbReference>
<dbReference type="Gene3D" id="3.50.50.60">
    <property type="entry name" value="FAD/NAD(P)-binding domain"/>
    <property type="match status" value="1"/>
</dbReference>
<organism evidence="2 3">
    <name type="scientific">Phialemonium atrogriseum</name>
    <dbReference type="NCBI Taxonomy" id="1093897"/>
    <lineage>
        <taxon>Eukaryota</taxon>
        <taxon>Fungi</taxon>
        <taxon>Dikarya</taxon>
        <taxon>Ascomycota</taxon>
        <taxon>Pezizomycotina</taxon>
        <taxon>Sordariomycetes</taxon>
        <taxon>Sordariomycetidae</taxon>
        <taxon>Cephalothecales</taxon>
        <taxon>Cephalothecaceae</taxon>
        <taxon>Phialemonium</taxon>
    </lineage>
</organism>
<dbReference type="GO" id="GO:0016491">
    <property type="term" value="F:oxidoreductase activity"/>
    <property type="evidence" value="ECO:0007669"/>
    <property type="project" value="InterPro"/>
</dbReference>